<protein>
    <recommendedName>
        <fullName evidence="1">Integrase catalytic domain-containing protein</fullName>
    </recommendedName>
</protein>
<gene>
    <name evidence="2" type="ORF">EJ997_05870</name>
</gene>
<dbReference type="Proteomes" id="UP000280344">
    <property type="component" value="Chromosome"/>
</dbReference>
<sequence>MTTTKPCSNVVRHPDLVNRVFGTEAPNRLWVTNLTLVPTGQGVVYVCFIIDVFDRVIVGWRGALNMKIKTVLDVIEMVAWSRGKKLPELRCHSDAGAQLTSIRYGECRAKIGATPSIGSLGDSFDNVLAESVNGYDKVELVRRPVQTGPKRTIDDLELATLGWVRWQSTKLALRN</sequence>
<dbReference type="EMBL" id="CP034593">
    <property type="protein sequence ID" value="AZQ76931.1"/>
    <property type="molecule type" value="Genomic_DNA"/>
</dbReference>
<feature type="domain" description="Integrase catalytic" evidence="1">
    <location>
        <begin position="22"/>
        <end position="175"/>
    </location>
</feature>
<dbReference type="OrthoDB" id="4281720at2"/>
<proteinExistence type="predicted"/>
<dbReference type="PANTHER" id="PTHR46889">
    <property type="entry name" value="TRANSPOSASE INSF FOR INSERTION SEQUENCE IS3B-RELATED"/>
    <property type="match status" value="1"/>
</dbReference>
<dbReference type="AlphaFoldDB" id="A0A3Q9G7J2"/>
<dbReference type="Pfam" id="PF00665">
    <property type="entry name" value="rve"/>
    <property type="match status" value="1"/>
</dbReference>
<dbReference type="InterPro" id="IPR012337">
    <property type="entry name" value="RNaseH-like_sf"/>
</dbReference>
<name>A0A3Q9G7J2_9ACTO</name>
<dbReference type="GO" id="GO:0003676">
    <property type="term" value="F:nucleic acid binding"/>
    <property type="evidence" value="ECO:0007669"/>
    <property type="project" value="InterPro"/>
</dbReference>
<dbReference type="SUPFAM" id="SSF53098">
    <property type="entry name" value="Ribonuclease H-like"/>
    <property type="match status" value="1"/>
</dbReference>
<dbReference type="InterPro" id="IPR001584">
    <property type="entry name" value="Integrase_cat-core"/>
</dbReference>
<reference evidence="2 3" key="1">
    <citation type="submission" date="2018-12" db="EMBL/GenBank/DDBJ databases">
        <title>Complete genome sequence of Flaviflexus sp. H23T48.</title>
        <authorList>
            <person name="Bae J.-W."/>
            <person name="Lee J.-Y."/>
        </authorList>
    </citation>
    <scope>NUCLEOTIDE SEQUENCE [LARGE SCALE GENOMIC DNA]</scope>
    <source>
        <strain evidence="2 3">H23T48</strain>
    </source>
</reference>
<dbReference type="KEGG" id="flh:EJ997_05870"/>
<organism evidence="2 3">
    <name type="scientific">Flaviflexus ciconiae</name>
    <dbReference type="NCBI Taxonomy" id="2496867"/>
    <lineage>
        <taxon>Bacteria</taxon>
        <taxon>Bacillati</taxon>
        <taxon>Actinomycetota</taxon>
        <taxon>Actinomycetes</taxon>
        <taxon>Actinomycetales</taxon>
        <taxon>Actinomycetaceae</taxon>
        <taxon>Flaviflexus</taxon>
    </lineage>
</organism>
<dbReference type="PROSITE" id="PS50994">
    <property type="entry name" value="INTEGRASE"/>
    <property type="match status" value="1"/>
</dbReference>
<evidence type="ECO:0000259" key="1">
    <source>
        <dbReference type="PROSITE" id="PS50994"/>
    </source>
</evidence>
<keyword evidence="3" id="KW-1185">Reference proteome</keyword>
<accession>A0A3Q9G7J2</accession>
<evidence type="ECO:0000313" key="3">
    <source>
        <dbReference type="Proteomes" id="UP000280344"/>
    </source>
</evidence>
<dbReference type="InterPro" id="IPR036397">
    <property type="entry name" value="RNaseH_sf"/>
</dbReference>
<dbReference type="PANTHER" id="PTHR46889:SF5">
    <property type="entry name" value="INTEGRASE PROTEIN"/>
    <property type="match status" value="1"/>
</dbReference>
<dbReference type="InterPro" id="IPR050900">
    <property type="entry name" value="Transposase_IS3/IS150/IS904"/>
</dbReference>
<evidence type="ECO:0000313" key="2">
    <source>
        <dbReference type="EMBL" id="AZQ76931.1"/>
    </source>
</evidence>
<dbReference type="Gene3D" id="3.30.420.10">
    <property type="entry name" value="Ribonuclease H-like superfamily/Ribonuclease H"/>
    <property type="match status" value="1"/>
</dbReference>
<dbReference type="GO" id="GO:0015074">
    <property type="term" value="P:DNA integration"/>
    <property type="evidence" value="ECO:0007669"/>
    <property type="project" value="InterPro"/>
</dbReference>